<organism evidence="3 4">
    <name type="scientific">Apilactobacillus apisilvae</name>
    <dbReference type="NCBI Taxonomy" id="2923364"/>
    <lineage>
        <taxon>Bacteria</taxon>
        <taxon>Bacillati</taxon>
        <taxon>Bacillota</taxon>
        <taxon>Bacilli</taxon>
        <taxon>Lactobacillales</taxon>
        <taxon>Lactobacillaceae</taxon>
        <taxon>Apilactobacillus</taxon>
    </lineage>
</organism>
<evidence type="ECO:0000259" key="2">
    <source>
        <dbReference type="PROSITE" id="PS50943"/>
    </source>
</evidence>
<dbReference type="PANTHER" id="PTHR46797:SF1">
    <property type="entry name" value="METHYLPHOSPHONATE SYNTHASE"/>
    <property type="match status" value="1"/>
</dbReference>
<dbReference type="InterPro" id="IPR050807">
    <property type="entry name" value="TransReg_Diox_bact_type"/>
</dbReference>
<dbReference type="InterPro" id="IPR010982">
    <property type="entry name" value="Lambda_DNA-bd_dom_sf"/>
</dbReference>
<sequence>MDVKNILGPIIRKIRLEHHLTQSDLSKRTGYKQNTISQHESQKRELSETDLINYAKAFDVKPQYFYDRLNFSKEEISKIISKNKEEKNIEKKINSLVKKLNNKDKLEVLQFIAFKLDNREN</sequence>
<dbReference type="Proteomes" id="UP000831859">
    <property type="component" value="Plasmid p2unnamed"/>
</dbReference>
<dbReference type="PROSITE" id="PS50943">
    <property type="entry name" value="HTH_CROC1"/>
    <property type="match status" value="1"/>
</dbReference>
<evidence type="ECO:0000256" key="1">
    <source>
        <dbReference type="ARBA" id="ARBA00023125"/>
    </source>
</evidence>
<geneLocation type="plasmid" evidence="3 4">
    <name>p2unnamed</name>
</geneLocation>
<keyword evidence="3" id="KW-0614">Plasmid</keyword>
<dbReference type="CDD" id="cd00093">
    <property type="entry name" value="HTH_XRE"/>
    <property type="match status" value="1"/>
</dbReference>
<protein>
    <submittedName>
        <fullName evidence="3">Helix-turn-helix domain-containing protein</fullName>
    </submittedName>
</protein>
<dbReference type="SMART" id="SM00530">
    <property type="entry name" value="HTH_XRE"/>
    <property type="match status" value="1"/>
</dbReference>
<dbReference type="RefSeq" id="WP_249511801.1">
    <property type="nucleotide sequence ID" value="NZ_CP093364.1"/>
</dbReference>
<reference evidence="3 4" key="1">
    <citation type="journal article" date="2022" name="Int. J. Syst. Evol. Microbiol.">
        <title>Apilactobacillus apisilvae sp. nov., Nicolia spurrieriana gen. nov. sp. nov., Bombilactobacillus folatiphilus sp. nov. and Bombilactobacillus thymidiniphilus sp. nov., four new lactic acid bacterial isolates from stingless bees Tetragonula carbonaria and Austroplebeia australis.</title>
        <authorList>
            <person name="Oliphant S.A."/>
            <person name="Watson-Haigh N.S."/>
            <person name="Sumby K.M."/>
            <person name="Gardner J."/>
            <person name="Groom S."/>
            <person name="Jiranek V."/>
        </authorList>
    </citation>
    <scope>NUCLEOTIDE SEQUENCE [LARGE SCALE GENOMIC DNA]</scope>
    <source>
        <strain evidence="3 4">SG5_A10</strain>
    </source>
</reference>
<dbReference type="Gene3D" id="1.10.260.40">
    <property type="entry name" value="lambda repressor-like DNA-binding domains"/>
    <property type="match status" value="1"/>
</dbReference>
<proteinExistence type="predicted"/>
<dbReference type="SUPFAM" id="SSF47413">
    <property type="entry name" value="lambda repressor-like DNA-binding domains"/>
    <property type="match status" value="1"/>
</dbReference>
<dbReference type="PANTHER" id="PTHR46797">
    <property type="entry name" value="HTH-TYPE TRANSCRIPTIONAL REGULATOR"/>
    <property type="match status" value="1"/>
</dbReference>
<evidence type="ECO:0000313" key="3">
    <source>
        <dbReference type="EMBL" id="UQS85838.1"/>
    </source>
</evidence>
<dbReference type="InterPro" id="IPR001387">
    <property type="entry name" value="Cro/C1-type_HTH"/>
</dbReference>
<feature type="domain" description="HTH cro/C1-type" evidence="2">
    <location>
        <begin position="11"/>
        <end position="65"/>
    </location>
</feature>
<dbReference type="Pfam" id="PF01381">
    <property type="entry name" value="HTH_3"/>
    <property type="match status" value="1"/>
</dbReference>
<evidence type="ECO:0000313" key="4">
    <source>
        <dbReference type="Proteomes" id="UP000831859"/>
    </source>
</evidence>
<keyword evidence="1" id="KW-0238">DNA-binding</keyword>
<name>A0ABY4PJR1_9LACO</name>
<keyword evidence="4" id="KW-1185">Reference proteome</keyword>
<accession>A0ABY4PJR1</accession>
<dbReference type="EMBL" id="CP093364">
    <property type="protein sequence ID" value="UQS85838.1"/>
    <property type="molecule type" value="Genomic_DNA"/>
</dbReference>
<gene>
    <name evidence="3" type="ORF">MOO46_07815</name>
</gene>